<feature type="compositionally biased region" description="Pro residues" evidence="2">
    <location>
        <begin position="476"/>
        <end position="494"/>
    </location>
</feature>
<sequence>MSSVLILGAGPAGLAAARAARRRGASVTLVDSSEQLGGQFWRHLPAERPAARERILHHGWDTFRALQAQLVADDGCRILTSASVFAIDATASPSTTGTGPGRVHVIVGPSDGTGRERIELLPDAIVLATGAHDRTLPFPGWDLPGVFTGGAAQALAKGERLAVGAHVVVAGAGPFLLPVAASLAATGSRVLGVFESSRLSSLVRGWLPRPWQLLPAAKKGAELAGYIGGQLKSRIPYTTGASVIAAHGTDRVESVTVASLDKNWTPVAGTERTLAVDAVCVSHGFTPRLELAIAAGCQITDERFVAVDDAQATSVPGVYAAGEITGIGGVDLALAEGALAGHAAAGGNPFDLPGEVRKRRIYEGFARRIEAAHGIRPGWPDMVTDDTIVCRCEEVSFGALCSTAESTASTSLRSLKLTTRAGLGICQGRVCGRSLEQLIARRLPGNTLGDTVSTDRRPIAVPLRLGELAAAARPTDPSPTTPTPLADPPKGPTS</sequence>
<dbReference type="RefSeq" id="WP_090711332.1">
    <property type="nucleotide sequence ID" value="NZ_FOVM01000006.1"/>
</dbReference>
<dbReference type="GO" id="GO:0016491">
    <property type="term" value="F:oxidoreductase activity"/>
    <property type="evidence" value="ECO:0007669"/>
    <property type="project" value="UniProtKB-KW"/>
</dbReference>
<dbReference type="PRINTS" id="PR00368">
    <property type="entry name" value="FADPNR"/>
</dbReference>
<dbReference type="InterPro" id="IPR017224">
    <property type="entry name" value="Opine_Oxase_asu/HCN_bsu"/>
</dbReference>
<dbReference type="InterPro" id="IPR036188">
    <property type="entry name" value="FAD/NAD-bd_sf"/>
</dbReference>
<organism evidence="4 5">
    <name type="scientific">Mycetocola miduiensis</name>
    <dbReference type="NCBI Taxonomy" id="995034"/>
    <lineage>
        <taxon>Bacteria</taxon>
        <taxon>Bacillati</taxon>
        <taxon>Actinomycetota</taxon>
        <taxon>Actinomycetes</taxon>
        <taxon>Micrococcales</taxon>
        <taxon>Microbacteriaceae</taxon>
        <taxon>Mycetocola</taxon>
    </lineage>
</organism>
<dbReference type="SUPFAM" id="SSF51905">
    <property type="entry name" value="FAD/NAD(P)-binding domain"/>
    <property type="match status" value="1"/>
</dbReference>
<dbReference type="PRINTS" id="PR00411">
    <property type="entry name" value="PNDRDTASEI"/>
</dbReference>
<dbReference type="PANTHER" id="PTHR42949:SF3">
    <property type="entry name" value="ANAEROBIC GLYCEROL-3-PHOSPHATE DEHYDROGENASE SUBUNIT B"/>
    <property type="match status" value="1"/>
</dbReference>
<dbReference type="STRING" id="995034.SAMN05216219_2181"/>
<dbReference type="InterPro" id="IPR051691">
    <property type="entry name" value="Metab_Enz_Cyan_OpOx_G3PDH"/>
</dbReference>
<dbReference type="OrthoDB" id="9801699at2"/>
<dbReference type="CDD" id="cd19946">
    <property type="entry name" value="GlpA-like_Fer2_BFD-like"/>
    <property type="match status" value="1"/>
</dbReference>
<evidence type="ECO:0000256" key="2">
    <source>
        <dbReference type="SAM" id="MobiDB-lite"/>
    </source>
</evidence>
<name>A0A1I5C2Z9_9MICO</name>
<protein>
    <submittedName>
        <fullName evidence="4">Pyruvate/2-oxoglutarate dehydrogenase complex, dihydrolipoamide dehydrogenase (E3) component</fullName>
    </submittedName>
</protein>
<dbReference type="Proteomes" id="UP000198867">
    <property type="component" value="Unassembled WGS sequence"/>
</dbReference>
<keyword evidence="4" id="KW-0670">Pyruvate</keyword>
<dbReference type="Pfam" id="PF07992">
    <property type="entry name" value="Pyr_redox_2"/>
    <property type="match status" value="1"/>
</dbReference>
<dbReference type="Gene3D" id="3.40.50.720">
    <property type="entry name" value="NAD(P)-binding Rossmann-like Domain"/>
    <property type="match status" value="1"/>
</dbReference>
<dbReference type="Gene3D" id="1.10.10.1100">
    <property type="entry name" value="BFD-like [2Fe-2S]-binding domain"/>
    <property type="match status" value="1"/>
</dbReference>
<dbReference type="PANTHER" id="PTHR42949">
    <property type="entry name" value="ANAEROBIC GLYCEROL-3-PHOSPHATE DEHYDROGENASE SUBUNIT B"/>
    <property type="match status" value="1"/>
</dbReference>
<evidence type="ECO:0000256" key="1">
    <source>
        <dbReference type="ARBA" id="ARBA00023002"/>
    </source>
</evidence>
<keyword evidence="1" id="KW-0560">Oxidoreductase</keyword>
<reference evidence="5" key="1">
    <citation type="submission" date="2016-10" db="EMBL/GenBank/DDBJ databases">
        <authorList>
            <person name="Varghese N."/>
            <person name="Submissions S."/>
        </authorList>
    </citation>
    <scope>NUCLEOTIDE SEQUENCE [LARGE SCALE GENOMIC DNA]</scope>
    <source>
        <strain evidence="5">CGMCC 1.11101</strain>
    </source>
</reference>
<proteinExistence type="predicted"/>
<dbReference type="AlphaFoldDB" id="A0A1I5C2Z9"/>
<evidence type="ECO:0000313" key="5">
    <source>
        <dbReference type="Proteomes" id="UP000198867"/>
    </source>
</evidence>
<evidence type="ECO:0000259" key="3">
    <source>
        <dbReference type="Pfam" id="PF07992"/>
    </source>
</evidence>
<gene>
    <name evidence="4" type="ORF">SAMN05216219_2181</name>
</gene>
<feature type="domain" description="FAD/NAD(P)-binding" evidence="3">
    <location>
        <begin position="3"/>
        <end position="335"/>
    </location>
</feature>
<accession>A0A1I5C2Z9</accession>
<dbReference type="InterPro" id="IPR041854">
    <property type="entry name" value="BFD-like_2Fe2S-bd_dom_sf"/>
</dbReference>
<keyword evidence="5" id="KW-1185">Reference proteome</keyword>
<evidence type="ECO:0000313" key="4">
    <source>
        <dbReference type="EMBL" id="SFN81450.1"/>
    </source>
</evidence>
<feature type="region of interest" description="Disordered" evidence="2">
    <location>
        <begin position="468"/>
        <end position="494"/>
    </location>
</feature>
<dbReference type="InterPro" id="IPR023753">
    <property type="entry name" value="FAD/NAD-binding_dom"/>
</dbReference>
<dbReference type="Gene3D" id="3.50.50.60">
    <property type="entry name" value="FAD/NAD(P)-binding domain"/>
    <property type="match status" value="3"/>
</dbReference>
<dbReference type="EMBL" id="FOVM01000006">
    <property type="protein sequence ID" value="SFN81450.1"/>
    <property type="molecule type" value="Genomic_DNA"/>
</dbReference>
<dbReference type="PIRSF" id="PIRSF037495">
    <property type="entry name" value="Opine_OX_OoxA/HcnB"/>
    <property type="match status" value="1"/>
</dbReference>